<keyword evidence="2" id="KW-0808">Transferase</keyword>
<keyword evidence="2" id="KW-0695">RNA-directed DNA polymerase</keyword>
<dbReference type="AlphaFoldDB" id="A0A4C1V2X6"/>
<dbReference type="STRING" id="151549.A0A4C1V2X6"/>
<keyword evidence="3" id="KW-1185">Reference proteome</keyword>
<feature type="region of interest" description="Disordered" evidence="1">
    <location>
        <begin position="250"/>
        <end position="280"/>
    </location>
</feature>
<dbReference type="PANTHER" id="PTHR19446">
    <property type="entry name" value="REVERSE TRANSCRIPTASES"/>
    <property type="match status" value="1"/>
</dbReference>
<protein>
    <submittedName>
        <fullName evidence="2">Probable RNA-directed DNA polymerase from transposon BS</fullName>
    </submittedName>
</protein>
<dbReference type="GO" id="GO:0003964">
    <property type="term" value="F:RNA-directed DNA polymerase activity"/>
    <property type="evidence" value="ECO:0007669"/>
    <property type="project" value="UniProtKB-KW"/>
</dbReference>
<accession>A0A4C1V2X6</accession>
<dbReference type="Gene3D" id="3.60.10.10">
    <property type="entry name" value="Endonuclease/exonuclease/phosphatase"/>
    <property type="match status" value="1"/>
</dbReference>
<feature type="compositionally biased region" description="Polar residues" evidence="1">
    <location>
        <begin position="269"/>
        <end position="280"/>
    </location>
</feature>
<evidence type="ECO:0000256" key="1">
    <source>
        <dbReference type="SAM" id="MobiDB-lite"/>
    </source>
</evidence>
<keyword evidence="2" id="KW-0548">Nucleotidyltransferase</keyword>
<name>A0A4C1V2X6_EUMVA</name>
<evidence type="ECO:0000313" key="3">
    <source>
        <dbReference type="Proteomes" id="UP000299102"/>
    </source>
</evidence>
<dbReference type="OrthoDB" id="414730at2759"/>
<dbReference type="EMBL" id="BGZK01000266">
    <property type="protein sequence ID" value="GBP32890.1"/>
    <property type="molecule type" value="Genomic_DNA"/>
</dbReference>
<dbReference type="SUPFAM" id="SSF56219">
    <property type="entry name" value="DNase I-like"/>
    <property type="match status" value="1"/>
</dbReference>
<dbReference type="Proteomes" id="UP000299102">
    <property type="component" value="Unassembled WGS sequence"/>
</dbReference>
<proteinExistence type="predicted"/>
<dbReference type="InterPro" id="IPR036691">
    <property type="entry name" value="Endo/exonu/phosph_ase_sf"/>
</dbReference>
<organism evidence="2 3">
    <name type="scientific">Eumeta variegata</name>
    <name type="common">Bagworm moth</name>
    <name type="synonym">Eumeta japonica</name>
    <dbReference type="NCBI Taxonomy" id="151549"/>
    <lineage>
        <taxon>Eukaryota</taxon>
        <taxon>Metazoa</taxon>
        <taxon>Ecdysozoa</taxon>
        <taxon>Arthropoda</taxon>
        <taxon>Hexapoda</taxon>
        <taxon>Insecta</taxon>
        <taxon>Pterygota</taxon>
        <taxon>Neoptera</taxon>
        <taxon>Endopterygota</taxon>
        <taxon>Lepidoptera</taxon>
        <taxon>Glossata</taxon>
        <taxon>Ditrysia</taxon>
        <taxon>Tineoidea</taxon>
        <taxon>Psychidae</taxon>
        <taxon>Oiketicinae</taxon>
        <taxon>Eumeta</taxon>
    </lineage>
</organism>
<reference evidence="2 3" key="1">
    <citation type="journal article" date="2019" name="Commun. Biol.">
        <title>The bagworm genome reveals a unique fibroin gene that provides high tensile strength.</title>
        <authorList>
            <person name="Kono N."/>
            <person name="Nakamura H."/>
            <person name="Ohtoshi R."/>
            <person name="Tomita M."/>
            <person name="Numata K."/>
            <person name="Arakawa K."/>
        </authorList>
    </citation>
    <scope>NUCLEOTIDE SEQUENCE [LARGE SCALE GENOMIC DNA]</scope>
</reference>
<evidence type="ECO:0000313" key="2">
    <source>
        <dbReference type="EMBL" id="GBP32890.1"/>
    </source>
</evidence>
<comment type="caution">
    <text evidence="2">The sequence shown here is derived from an EMBL/GenBank/DDBJ whole genome shotgun (WGS) entry which is preliminary data.</text>
</comment>
<sequence>MANAPRLVAPRGGTAVYYKRTLYCSPIDIPPLINLEAPACKLPMTGHGILIIISVYLPPKKSLLRSDIKPLLALEDTIIPFGDLNSKNTDWCCNTTNASRRAPFPQFRICKPCRKKGIKCFSAPLLALLVAIFNACIINCYFPEAWKEAVIIGIPKPGTPRDLPINYRPISLLSGLSKLFEKVLKSLLNDHLLGNGVIINEQFEFRLNYSCPQQVLRLVEHISEFFKRKRKNCSGLLRCRKGIRQSIARRPNLQTPPISPRSPRFHHPSTPNEQTLLFPA</sequence>
<gene>
    <name evidence="2" type="primary">RTase</name>
    <name evidence="2" type="ORF">EVAR_81680_1</name>
</gene>